<dbReference type="Proteomes" id="UP000789901">
    <property type="component" value="Unassembled WGS sequence"/>
</dbReference>
<sequence>LSRINSEFQTHAKVCLAWSYLYRVGVDQNKNKTYNIFQELIKIKLDQQNFAKFGLSKCISDQQNSAKYELTCCSKFSKGVKKDADKAYSRIKAFKKLAIYYKDKGDDKDSYKYSNLFFKIEEEKKKIIIK</sequence>
<feature type="non-terminal residue" evidence="1">
    <location>
        <position position="130"/>
    </location>
</feature>
<feature type="non-terminal residue" evidence="1">
    <location>
        <position position="1"/>
    </location>
</feature>
<evidence type="ECO:0000313" key="1">
    <source>
        <dbReference type="EMBL" id="CAG8832983.1"/>
    </source>
</evidence>
<dbReference type="EMBL" id="CAJVQB010046445">
    <property type="protein sequence ID" value="CAG8832983.1"/>
    <property type="molecule type" value="Genomic_DNA"/>
</dbReference>
<reference evidence="1 2" key="1">
    <citation type="submission" date="2021-06" db="EMBL/GenBank/DDBJ databases">
        <authorList>
            <person name="Kallberg Y."/>
            <person name="Tangrot J."/>
            <person name="Rosling A."/>
        </authorList>
    </citation>
    <scope>NUCLEOTIDE SEQUENCE [LARGE SCALE GENOMIC DNA]</scope>
    <source>
        <strain evidence="1 2">120-4 pot B 10/14</strain>
    </source>
</reference>
<name>A0ABN7WIV1_GIGMA</name>
<comment type="caution">
    <text evidence="1">The sequence shown here is derived from an EMBL/GenBank/DDBJ whole genome shotgun (WGS) entry which is preliminary data.</text>
</comment>
<protein>
    <submittedName>
        <fullName evidence="1">45029_t:CDS:1</fullName>
    </submittedName>
</protein>
<organism evidence="1 2">
    <name type="scientific">Gigaspora margarita</name>
    <dbReference type="NCBI Taxonomy" id="4874"/>
    <lineage>
        <taxon>Eukaryota</taxon>
        <taxon>Fungi</taxon>
        <taxon>Fungi incertae sedis</taxon>
        <taxon>Mucoromycota</taxon>
        <taxon>Glomeromycotina</taxon>
        <taxon>Glomeromycetes</taxon>
        <taxon>Diversisporales</taxon>
        <taxon>Gigasporaceae</taxon>
        <taxon>Gigaspora</taxon>
    </lineage>
</organism>
<evidence type="ECO:0000313" key="2">
    <source>
        <dbReference type="Proteomes" id="UP000789901"/>
    </source>
</evidence>
<accession>A0ABN7WIV1</accession>
<keyword evidence="2" id="KW-1185">Reference proteome</keyword>
<gene>
    <name evidence="1" type="ORF">GMARGA_LOCUS31321</name>
</gene>
<proteinExistence type="predicted"/>